<dbReference type="Gene3D" id="3.90.1480.20">
    <property type="entry name" value="Glycosyl transferase family 29"/>
    <property type="match status" value="1"/>
</dbReference>
<dbReference type="Ensembl" id="ENSATET00000015981.3">
    <property type="protein sequence ID" value="ENSATEP00000015737.2"/>
    <property type="gene ID" value="ENSATEG00000010925.3"/>
</dbReference>
<comment type="catalytic activity">
    <reaction evidence="28">
        <text>a ganglioside GA1 (d18:1(4E)) + CMP-N-acetyl-beta-neuraminate = a ganglioside GM1b (d18:1(4E)) + CMP + H(+)</text>
        <dbReference type="Rhea" id="RHEA:47560"/>
        <dbReference type="ChEBI" id="CHEBI:15378"/>
        <dbReference type="ChEBI" id="CHEBI:27938"/>
        <dbReference type="ChEBI" id="CHEBI:57812"/>
        <dbReference type="ChEBI" id="CHEBI:60377"/>
        <dbReference type="ChEBI" id="CHEBI:78568"/>
    </reaction>
    <physiologicalReaction direction="left-to-right" evidence="28">
        <dbReference type="Rhea" id="RHEA:47561"/>
    </physiologicalReaction>
</comment>
<organism evidence="41 42">
    <name type="scientific">Anabas testudineus</name>
    <name type="common">Climbing perch</name>
    <name type="synonym">Anthias testudineus</name>
    <dbReference type="NCBI Taxonomy" id="64144"/>
    <lineage>
        <taxon>Eukaryota</taxon>
        <taxon>Metazoa</taxon>
        <taxon>Chordata</taxon>
        <taxon>Craniata</taxon>
        <taxon>Vertebrata</taxon>
        <taxon>Euteleostomi</taxon>
        <taxon>Actinopterygii</taxon>
        <taxon>Neopterygii</taxon>
        <taxon>Teleostei</taxon>
        <taxon>Neoteleostei</taxon>
        <taxon>Acanthomorphata</taxon>
        <taxon>Anabantaria</taxon>
        <taxon>Anabantiformes</taxon>
        <taxon>Anabantoidei</taxon>
        <taxon>Anabantidae</taxon>
        <taxon>Anabas</taxon>
    </lineage>
</organism>
<evidence type="ECO:0000256" key="31">
    <source>
        <dbReference type="ARBA" id="ARBA00047509"/>
    </source>
</evidence>
<evidence type="ECO:0000256" key="38">
    <source>
        <dbReference type="PIRSR" id="PIRSR005557-1"/>
    </source>
</evidence>
<keyword evidence="15" id="KW-1015">Disulfide bond</keyword>
<dbReference type="GO" id="GO:0032580">
    <property type="term" value="C:Golgi cisterna membrane"/>
    <property type="evidence" value="ECO:0007669"/>
    <property type="project" value="UniProtKB-SubCell"/>
</dbReference>
<dbReference type="GO" id="GO:0097503">
    <property type="term" value="P:sialylation"/>
    <property type="evidence" value="ECO:0007669"/>
    <property type="project" value="TreeGrafter"/>
</dbReference>
<sequence length="320" mass="36974">MAHLMSKWQVLTILLCITAIGVFLRHPNSGMFSHDFQKPVANSCACGKCLSENDTWFIKRFNPSVRPFLAANCHLSKNTFNWWKLLQNERRSFTTYRKTVHMLFQIFPPSPDLLEPRPQQCRTCAVVGNSVNLKGSHYGRHIDVHDIIIRMNYGQTKGYEADVGNRTTHRIMYPESATDLDSTTHLVLFPFKIQDLEWLSRAVTSRFPGKKYGSVKSVITANKHLVMVLNPAFMKYVHETWLDKKGKYPSTGFMAVVLALHICGKVNVFGYGADKDGNWSHYWEKLTKKNFKTGEHPGSYEYEIIQKLAKKRKISFYTRW</sequence>
<dbReference type="EC" id="2.4.3.2" evidence="18"/>
<evidence type="ECO:0000256" key="32">
    <source>
        <dbReference type="ARBA" id="ARBA00052027"/>
    </source>
</evidence>
<evidence type="ECO:0000256" key="28">
    <source>
        <dbReference type="ARBA" id="ARBA00043673"/>
    </source>
</evidence>
<evidence type="ECO:0000256" key="33">
    <source>
        <dbReference type="ARBA" id="ARBA00062545"/>
    </source>
</evidence>
<comment type="pathway">
    <text evidence="3">Protein modification; protein glycosylation.</text>
</comment>
<evidence type="ECO:0000256" key="16">
    <source>
        <dbReference type="ARBA" id="ARBA00023180"/>
    </source>
</evidence>
<evidence type="ECO:0000256" key="27">
    <source>
        <dbReference type="ARBA" id="ARBA00042991"/>
    </source>
</evidence>
<evidence type="ECO:0000256" key="4">
    <source>
        <dbReference type="ARBA" id="ARBA00004934"/>
    </source>
</evidence>
<dbReference type="GO" id="GO:0006629">
    <property type="term" value="P:lipid metabolic process"/>
    <property type="evidence" value="ECO:0007669"/>
    <property type="project" value="UniProtKB-KW"/>
</dbReference>
<dbReference type="GeneTree" id="ENSGT00940000154725"/>
<evidence type="ECO:0000256" key="6">
    <source>
        <dbReference type="ARBA" id="ARBA00022525"/>
    </source>
</evidence>
<evidence type="ECO:0000256" key="14">
    <source>
        <dbReference type="ARBA" id="ARBA00023136"/>
    </source>
</evidence>
<evidence type="ECO:0000256" key="11">
    <source>
        <dbReference type="ARBA" id="ARBA00022989"/>
    </source>
</evidence>
<evidence type="ECO:0000256" key="3">
    <source>
        <dbReference type="ARBA" id="ARBA00004922"/>
    </source>
</evidence>
<feature type="binding site" evidence="38">
    <location>
        <position position="87"/>
    </location>
    <ligand>
        <name>substrate</name>
    </ligand>
</feature>
<feature type="binding site" evidence="38">
    <location>
        <position position="281"/>
    </location>
    <ligand>
        <name>substrate</name>
    </ligand>
</feature>
<evidence type="ECO:0000256" key="18">
    <source>
        <dbReference type="ARBA" id="ARBA00039106"/>
    </source>
</evidence>
<evidence type="ECO:0000313" key="41">
    <source>
        <dbReference type="Ensembl" id="ENSATEP00000015737.2"/>
    </source>
</evidence>
<dbReference type="InterPro" id="IPR051757">
    <property type="entry name" value="Beta-gal_alpha2-3_sialyltrans"/>
</dbReference>
<evidence type="ECO:0000256" key="29">
    <source>
        <dbReference type="ARBA" id="ARBA00043773"/>
    </source>
</evidence>
<evidence type="ECO:0000256" key="30">
    <source>
        <dbReference type="ARBA" id="ARBA00043816"/>
    </source>
</evidence>
<name>A0A3Q1I2T4_ANATE</name>
<protein>
    <recommendedName>
        <fullName evidence="20">CMP-N-acetylneuraminate-beta-galactosamide-alpha-2,3-sialyltransferase 1</fullName>
        <ecNumber evidence="18">2.4.3.2</ecNumber>
        <ecNumber evidence="19">2.4.3.4</ecNumber>
    </recommendedName>
    <alternativeName>
        <fullName evidence="34">CMP-N-acetylneuraminate-beta-galactosamide-alpha-2,3-sialyltransferase 2</fullName>
    </alternativeName>
    <alternativeName>
        <fullName evidence="27">Gal-NAc6S</fullName>
    </alternativeName>
    <alternativeName>
        <fullName evidence="24">Gal-beta-1,3-GalNAc-alpha-2,3-sialyltransferase</fullName>
    </alternativeName>
    <alternativeName>
        <fullName evidence="26">Monosialoganglioside sialyltransferase</fullName>
    </alternativeName>
    <alternativeName>
        <fullName evidence="22">ST3Gal I</fullName>
    </alternativeName>
    <alternativeName>
        <fullName evidence="35">ST3Gal II</fullName>
    </alternativeName>
    <alternativeName>
        <fullName evidence="23">ST3GalA.1</fullName>
    </alternativeName>
    <alternativeName>
        <fullName evidence="36">ST3GalA.2</fullName>
    </alternativeName>
    <alternativeName>
        <fullName evidence="21">ST3O</fullName>
    </alternativeName>
    <alternativeName>
        <fullName evidence="25">Sialyltransferase 4A</fullName>
    </alternativeName>
    <alternativeName>
        <fullName evidence="37">Sialyltransferase 4B</fullName>
    </alternativeName>
</protein>
<feature type="disulfide bond" evidence="39">
    <location>
        <begin position="124"/>
        <end position="263"/>
    </location>
</feature>
<feature type="signal peptide" evidence="40">
    <location>
        <begin position="1"/>
        <end position="24"/>
    </location>
</feature>
<evidence type="ECO:0000256" key="40">
    <source>
        <dbReference type="SAM" id="SignalP"/>
    </source>
</evidence>
<keyword evidence="7" id="KW-0328">Glycosyltransferase</keyword>
<feature type="binding site" evidence="38">
    <location>
        <position position="272"/>
    </location>
    <ligand>
        <name>substrate</name>
    </ligand>
</feature>
<evidence type="ECO:0000256" key="7">
    <source>
        <dbReference type="ARBA" id="ARBA00022676"/>
    </source>
</evidence>
<evidence type="ECO:0000256" key="15">
    <source>
        <dbReference type="ARBA" id="ARBA00023157"/>
    </source>
</evidence>
<keyword evidence="42" id="KW-1185">Reference proteome</keyword>
<dbReference type="Pfam" id="PF00777">
    <property type="entry name" value="Glyco_transf_29"/>
    <property type="match status" value="1"/>
</dbReference>
<dbReference type="Proteomes" id="UP000265040">
    <property type="component" value="Chromosome 11"/>
</dbReference>
<comment type="subunit">
    <text evidence="33">Homodimer; disulfide-linked. Homodimer formation occurs in the endoplasmic reticulum.</text>
</comment>
<dbReference type="PANTHER" id="PTHR46032:SF6">
    <property type="entry name" value="CMP-N-ACETYLNEURAMINATE-BETA-GALACTOSAMIDE-ALPHA-2,3-SIALYLTRANSFERASE 1"/>
    <property type="match status" value="1"/>
</dbReference>
<comment type="catalytic activity">
    <reaction evidence="17">
        <text>a beta-D-galactosyl-(1-&gt;3)-N-acetyl-alpha-D-galactosaminyl derivative + CMP-N-acetyl-beta-neuraminate = an N-acetyl-alpha-neuraminyl-(2-&gt;3)-beta-D-galactosyl-(1-&gt;3)-N-acetyl-alpha-D-galactosaminyl derivative + CMP + H(+)</text>
        <dbReference type="Rhea" id="RHEA:21616"/>
        <dbReference type="ChEBI" id="CHEBI:15378"/>
        <dbReference type="ChEBI" id="CHEBI:57812"/>
        <dbReference type="ChEBI" id="CHEBI:60377"/>
        <dbReference type="ChEBI" id="CHEBI:133470"/>
        <dbReference type="ChEBI" id="CHEBI:139596"/>
        <dbReference type="EC" id="2.4.3.4"/>
    </reaction>
    <physiologicalReaction direction="left-to-right" evidence="17">
        <dbReference type="Rhea" id="RHEA:21617"/>
    </physiologicalReaction>
</comment>
<proteinExistence type="inferred from homology"/>
<dbReference type="InParanoid" id="A0A3Q1I2T4"/>
<keyword evidence="10" id="KW-0735">Signal-anchor</keyword>
<dbReference type="InterPro" id="IPR001675">
    <property type="entry name" value="Glyco_trans_29"/>
</dbReference>
<evidence type="ECO:0000256" key="10">
    <source>
        <dbReference type="ARBA" id="ARBA00022968"/>
    </source>
</evidence>
<evidence type="ECO:0000256" key="5">
    <source>
        <dbReference type="ARBA" id="ARBA00006003"/>
    </source>
</evidence>
<reference evidence="41" key="3">
    <citation type="submission" date="2025-09" db="UniProtKB">
        <authorList>
            <consortium name="Ensembl"/>
        </authorList>
    </citation>
    <scope>IDENTIFICATION</scope>
</reference>
<dbReference type="GO" id="GO:0003836">
    <property type="term" value="F:beta-galactoside (CMP) alpha-2,3-sialyltransferase activity"/>
    <property type="evidence" value="ECO:0007669"/>
    <property type="project" value="UniProtKB-EC"/>
</dbReference>
<keyword evidence="9" id="KW-0812">Transmembrane</keyword>
<dbReference type="InterPro" id="IPR038578">
    <property type="entry name" value="GT29-like_sf"/>
</dbReference>
<evidence type="ECO:0000256" key="13">
    <source>
        <dbReference type="ARBA" id="ARBA00023098"/>
    </source>
</evidence>
<evidence type="ECO:0000256" key="36">
    <source>
        <dbReference type="ARBA" id="ARBA00081332"/>
    </source>
</evidence>
<keyword evidence="11" id="KW-1133">Transmembrane helix</keyword>
<comment type="catalytic activity">
    <reaction evidence="31">
        <text>ganglioside GM1 (d18:1(4E)/18:0) + CMP-N-acetyl-beta-neuraminate = ganglioside GD1a (18:1(4E)/18:0) + CMP + H(+)</text>
        <dbReference type="Rhea" id="RHEA:48248"/>
        <dbReference type="ChEBI" id="CHEBI:15378"/>
        <dbReference type="ChEBI" id="CHEBI:57812"/>
        <dbReference type="ChEBI" id="CHEBI:60377"/>
        <dbReference type="ChEBI" id="CHEBI:73110"/>
        <dbReference type="ChEBI" id="CHEBI:90153"/>
    </reaction>
    <physiologicalReaction direction="left-to-right" evidence="31">
        <dbReference type="Rhea" id="RHEA:48249"/>
    </physiologicalReaction>
</comment>
<dbReference type="PANTHER" id="PTHR46032">
    <property type="entry name" value="ALPHA-2,3-SIALYLTRANSFERASE ST3GAL I ISOFORM X1"/>
    <property type="match status" value="1"/>
</dbReference>
<accession>A0A3Q1I2T4</accession>
<evidence type="ECO:0000256" key="35">
    <source>
        <dbReference type="ARBA" id="ARBA00081228"/>
    </source>
</evidence>
<comment type="catalytic activity">
    <reaction evidence="30">
        <text>a ganglioside GA1 + CMP-N-acetyl-beta-neuraminate = a ganglioside GM1b + CMP + H(+)</text>
        <dbReference type="Rhea" id="RHEA:48244"/>
        <dbReference type="ChEBI" id="CHEBI:15378"/>
        <dbReference type="ChEBI" id="CHEBI:57812"/>
        <dbReference type="ChEBI" id="CHEBI:60377"/>
        <dbReference type="ChEBI" id="CHEBI:88069"/>
        <dbReference type="ChEBI" id="CHEBI:90151"/>
    </reaction>
    <physiologicalReaction direction="left-to-right" evidence="30">
        <dbReference type="Rhea" id="RHEA:48245"/>
    </physiologicalReaction>
</comment>
<comment type="similarity">
    <text evidence="5">Belongs to the glycosyltransferase 29 family.</text>
</comment>
<evidence type="ECO:0000256" key="39">
    <source>
        <dbReference type="PIRSR" id="PIRSR005557-2"/>
    </source>
</evidence>
<evidence type="ECO:0000256" key="1">
    <source>
        <dbReference type="ARBA" id="ARBA00004447"/>
    </source>
</evidence>
<evidence type="ECO:0000256" key="26">
    <source>
        <dbReference type="ARBA" id="ARBA00042990"/>
    </source>
</evidence>
<evidence type="ECO:0000256" key="37">
    <source>
        <dbReference type="ARBA" id="ARBA00082805"/>
    </source>
</evidence>
<evidence type="ECO:0000256" key="34">
    <source>
        <dbReference type="ARBA" id="ARBA00072809"/>
    </source>
</evidence>
<evidence type="ECO:0000256" key="21">
    <source>
        <dbReference type="ARBA" id="ARBA00041507"/>
    </source>
</evidence>
<keyword evidence="40" id="KW-0732">Signal</keyword>
<evidence type="ECO:0000256" key="23">
    <source>
        <dbReference type="ARBA" id="ARBA00042022"/>
    </source>
</evidence>
<feature type="binding site" evidence="38">
    <location>
        <position position="212"/>
    </location>
    <ligand>
        <name>substrate</name>
    </ligand>
</feature>
<feature type="chain" id="PRO_5043994465" description="CMP-N-acetylneuraminate-beta-galactosamide-alpha-2,3-sialyltransferase 1" evidence="40">
    <location>
        <begin position="25"/>
        <end position="320"/>
    </location>
</feature>
<evidence type="ECO:0000256" key="12">
    <source>
        <dbReference type="ARBA" id="ARBA00023034"/>
    </source>
</evidence>
<dbReference type="RefSeq" id="XP_026205852.1">
    <property type="nucleotide sequence ID" value="XM_026350067.1"/>
</dbReference>
<keyword evidence="13" id="KW-0443">Lipid metabolism</keyword>
<comment type="pathway">
    <text evidence="4">Glycolipid biosynthesis.</text>
</comment>
<dbReference type="AlphaFoldDB" id="A0A3Q1I2T4"/>
<dbReference type="InterPro" id="IPR012163">
    <property type="entry name" value="Sialyl_trans"/>
</dbReference>
<keyword evidence="6" id="KW-0964">Secreted</keyword>
<keyword evidence="14" id="KW-0472">Membrane</keyword>
<feature type="binding site" evidence="38">
    <location>
        <position position="252"/>
    </location>
    <ligand>
        <name>substrate</name>
    </ligand>
</feature>
<comment type="subcellular location">
    <subcellularLocation>
        <location evidence="1">Golgi apparatus</location>
        <location evidence="1">Golgi stack membrane</location>
        <topology evidence="1">Single-pass type II membrane protein</topology>
    </subcellularLocation>
    <subcellularLocation>
        <location evidence="2">Secreted</location>
    </subcellularLocation>
</comment>
<evidence type="ECO:0000256" key="24">
    <source>
        <dbReference type="ARBA" id="ARBA00042448"/>
    </source>
</evidence>
<reference evidence="41" key="1">
    <citation type="submission" date="2021-04" db="EMBL/GenBank/DDBJ databases">
        <authorList>
            <consortium name="Wellcome Sanger Institute Data Sharing"/>
        </authorList>
    </citation>
    <scope>NUCLEOTIDE SEQUENCE [LARGE SCALE GENOMIC DNA]</scope>
</reference>
<dbReference type="GO" id="GO:0005576">
    <property type="term" value="C:extracellular region"/>
    <property type="evidence" value="ECO:0007669"/>
    <property type="project" value="UniProtKB-SubCell"/>
</dbReference>
<evidence type="ECO:0000256" key="17">
    <source>
        <dbReference type="ARBA" id="ARBA00036292"/>
    </source>
</evidence>
<evidence type="ECO:0000256" key="19">
    <source>
        <dbReference type="ARBA" id="ARBA00039107"/>
    </source>
</evidence>
<comment type="catalytic activity">
    <reaction evidence="29">
        <text>a ganglioside GM1 (d18:1(4E)) + CMP-N-acetyl-beta-neuraminate = a ganglioside GD1a (d18:1(4E)) + CMP + H(+)</text>
        <dbReference type="Rhea" id="RHEA:18021"/>
        <dbReference type="ChEBI" id="CHEBI:15378"/>
        <dbReference type="ChEBI" id="CHEBI:57812"/>
        <dbReference type="ChEBI" id="CHEBI:60377"/>
        <dbReference type="ChEBI" id="CHEBI:77709"/>
        <dbReference type="ChEBI" id="CHEBI:78445"/>
        <dbReference type="EC" id="2.4.3.2"/>
    </reaction>
    <physiologicalReaction direction="left-to-right" evidence="29">
        <dbReference type="Rhea" id="RHEA:18022"/>
    </physiologicalReaction>
</comment>
<keyword evidence="12" id="KW-0333">Golgi apparatus</keyword>
<comment type="catalytic activity">
    <reaction evidence="32">
        <text>a globoside GalGb4Cer + CMP-N-acetyl-beta-neuraminate = a globoside MSGG + CMP + H(+)</text>
        <dbReference type="Rhea" id="RHEA:65372"/>
        <dbReference type="ChEBI" id="CHEBI:15378"/>
        <dbReference type="ChEBI" id="CHEBI:57812"/>
        <dbReference type="ChEBI" id="CHEBI:60377"/>
        <dbReference type="ChEBI" id="CHEBI:140623"/>
        <dbReference type="ChEBI" id="CHEBI:140691"/>
    </reaction>
    <physiologicalReaction direction="left-to-right" evidence="32">
        <dbReference type="Rhea" id="RHEA:65373"/>
    </physiologicalReaction>
</comment>
<evidence type="ECO:0000256" key="8">
    <source>
        <dbReference type="ARBA" id="ARBA00022679"/>
    </source>
</evidence>
<reference evidence="41" key="2">
    <citation type="submission" date="2025-08" db="UniProtKB">
        <authorList>
            <consortium name="Ensembl"/>
        </authorList>
    </citation>
    <scope>IDENTIFICATION</scope>
</reference>
<feature type="binding site" evidence="38">
    <location>
        <position position="296"/>
    </location>
    <ligand>
        <name>substrate</name>
    </ligand>
</feature>
<dbReference type="PIRSF" id="PIRSF005557">
    <property type="entry name" value="Sialyl_trans"/>
    <property type="match status" value="1"/>
</dbReference>
<feature type="binding site" evidence="38">
    <location>
        <position position="152"/>
    </location>
    <ligand>
        <name>substrate</name>
    </ligand>
</feature>
<evidence type="ECO:0000256" key="2">
    <source>
        <dbReference type="ARBA" id="ARBA00004613"/>
    </source>
</evidence>
<feature type="binding site" evidence="38">
    <location>
        <position position="248"/>
    </location>
    <ligand>
        <name>substrate</name>
    </ligand>
</feature>
<dbReference type="GO" id="GO:0047288">
    <property type="term" value="F:beta-D-galactosyl-(1-&gt;3)-N-acetyl-beta-D-galactosaminide alpha-2,3- sialyltransferase"/>
    <property type="evidence" value="ECO:0007669"/>
    <property type="project" value="UniProtKB-EC"/>
</dbReference>
<keyword evidence="8" id="KW-0808">Transferase</keyword>
<keyword evidence="16" id="KW-0325">Glycoprotein</keyword>
<dbReference type="FunFam" id="3.90.1480.20:FF:000002">
    <property type="entry name" value="CMP-N-acetylneuraminate-beta-galactosamide- alpha-2,3-sialyltransferase 2"/>
    <property type="match status" value="1"/>
</dbReference>
<dbReference type="GeneID" id="113155373"/>
<evidence type="ECO:0000313" key="42">
    <source>
        <dbReference type="Proteomes" id="UP000265040"/>
    </source>
</evidence>
<dbReference type="EC" id="2.4.3.4" evidence="19"/>
<feature type="binding site" evidence="38">
    <location>
        <position position="129"/>
    </location>
    <ligand>
        <name>substrate</name>
    </ligand>
</feature>
<evidence type="ECO:0000256" key="25">
    <source>
        <dbReference type="ARBA" id="ARBA00042682"/>
    </source>
</evidence>
<evidence type="ECO:0000256" key="9">
    <source>
        <dbReference type="ARBA" id="ARBA00022692"/>
    </source>
</evidence>
<evidence type="ECO:0000256" key="22">
    <source>
        <dbReference type="ARBA" id="ARBA00041997"/>
    </source>
</evidence>
<evidence type="ECO:0000256" key="20">
    <source>
        <dbReference type="ARBA" id="ARBA00040101"/>
    </source>
</evidence>